<keyword evidence="4 14" id="KW-0812">Transmembrane</keyword>
<evidence type="ECO:0000256" key="9">
    <source>
        <dbReference type="ARBA" id="ARBA00022989"/>
    </source>
</evidence>
<keyword evidence="7" id="KW-0067">ATP-binding</keyword>
<evidence type="ECO:0000256" key="7">
    <source>
        <dbReference type="ARBA" id="ARBA00022840"/>
    </source>
</evidence>
<feature type="transmembrane region" description="Helical" evidence="14">
    <location>
        <begin position="1094"/>
        <end position="1115"/>
    </location>
</feature>
<dbReference type="EMBL" id="AAQR03078053">
    <property type="status" value="NOT_ANNOTATED_CDS"/>
    <property type="molecule type" value="Genomic_DNA"/>
</dbReference>
<evidence type="ECO:0000259" key="15">
    <source>
        <dbReference type="PROSITE" id="PS50893"/>
    </source>
</evidence>
<feature type="domain" description="ABC transporter" evidence="15">
    <location>
        <begin position="1376"/>
        <end position="1609"/>
    </location>
</feature>
<dbReference type="GO" id="GO:0005524">
    <property type="term" value="F:ATP binding"/>
    <property type="evidence" value="ECO:0007669"/>
    <property type="project" value="UniProtKB-KW"/>
</dbReference>
<feature type="transmembrane region" description="Helical" evidence="14">
    <location>
        <begin position="340"/>
        <end position="360"/>
    </location>
</feature>
<feature type="transmembrane region" description="Helical" evidence="14">
    <location>
        <begin position="1174"/>
        <end position="1195"/>
    </location>
</feature>
<dbReference type="Pfam" id="PF12698">
    <property type="entry name" value="ABC2_membrane_3"/>
    <property type="match status" value="2"/>
</dbReference>
<comment type="similarity">
    <text evidence="2">Belongs to the ABC transporter superfamily. ABCA family.</text>
</comment>
<dbReference type="Pfam" id="PF23321">
    <property type="entry name" value="R1_ABCA1"/>
    <property type="match status" value="1"/>
</dbReference>
<keyword evidence="17" id="KW-1185">Reference proteome</keyword>
<dbReference type="PROSITE" id="PS00211">
    <property type="entry name" value="ABC_TRANSPORTER_1"/>
    <property type="match status" value="1"/>
</dbReference>
<reference evidence="17" key="1">
    <citation type="submission" date="2011-03" db="EMBL/GenBank/DDBJ databases">
        <title>Version 3 of the genome sequence of Otolemur garnettii (Bushbaby).</title>
        <authorList>
            <consortium name="The Broad Institute Genome Sequencing Platform"/>
            <person name="Di Palma F."/>
            <person name="Johnson J."/>
            <person name="Lander E.S."/>
            <person name="Lindblad-Toh K."/>
            <person name="Jaffe D.B."/>
            <person name="Gnerre S."/>
            <person name="MacCallum I."/>
            <person name="Przybylski D."/>
            <person name="Ribeiro F.J."/>
            <person name="Burton J.N."/>
            <person name="Walker B.J."/>
            <person name="Sharpe T."/>
            <person name="Hall G."/>
        </authorList>
    </citation>
    <scope>NUCLEOTIDE SEQUENCE [LARGE SCALE GENOMIC DNA]</scope>
</reference>
<evidence type="ECO:0000313" key="16">
    <source>
        <dbReference type="Ensembl" id="ENSOGAP00000016766.1"/>
    </source>
</evidence>
<dbReference type="InParanoid" id="H0XKX6"/>
<dbReference type="EMBL" id="AAQR03078059">
    <property type="status" value="NOT_ANNOTATED_CDS"/>
    <property type="molecule type" value="Genomic_DNA"/>
</dbReference>
<proteinExistence type="inferred from homology"/>
<dbReference type="HOGENOM" id="CLU_000604_19_1_1"/>
<dbReference type="EMBL" id="AAQR03078052">
    <property type="status" value="NOT_ANNOTATED_CDS"/>
    <property type="molecule type" value="Genomic_DNA"/>
</dbReference>
<dbReference type="OMA" id="QIMGICP"/>
<dbReference type="InterPro" id="IPR013525">
    <property type="entry name" value="ABC2_TM"/>
</dbReference>
<comment type="catalytic activity">
    <reaction evidence="13">
        <text>cholesterol(in) + ATP + H2O = cholesterol(out) + ADP + phosphate + H(+)</text>
        <dbReference type="Rhea" id="RHEA:39051"/>
        <dbReference type="ChEBI" id="CHEBI:15377"/>
        <dbReference type="ChEBI" id="CHEBI:15378"/>
        <dbReference type="ChEBI" id="CHEBI:16113"/>
        <dbReference type="ChEBI" id="CHEBI:30616"/>
        <dbReference type="ChEBI" id="CHEBI:43474"/>
        <dbReference type="ChEBI" id="CHEBI:456216"/>
    </reaction>
    <physiologicalReaction direction="left-to-right" evidence="13">
        <dbReference type="Rhea" id="RHEA:39052"/>
    </physiologicalReaction>
</comment>
<dbReference type="SUPFAM" id="SSF52540">
    <property type="entry name" value="P-loop containing nucleoside triphosphate hydrolases"/>
    <property type="match status" value="2"/>
</dbReference>
<name>H0XKX6_OTOGA</name>
<dbReference type="InterPro" id="IPR003593">
    <property type="entry name" value="AAA+_ATPase"/>
</dbReference>
<evidence type="ECO:0000256" key="4">
    <source>
        <dbReference type="ARBA" id="ARBA00022692"/>
    </source>
</evidence>
<evidence type="ECO:0000256" key="1">
    <source>
        <dbReference type="ARBA" id="ARBA00004127"/>
    </source>
</evidence>
<dbReference type="EMBL" id="AAQR03078050">
    <property type="status" value="NOT_ANNOTATED_CDS"/>
    <property type="molecule type" value="Genomic_DNA"/>
</dbReference>
<feature type="transmembrane region" description="Helical" evidence="14">
    <location>
        <begin position="1201"/>
        <end position="1223"/>
    </location>
</feature>
<dbReference type="PROSITE" id="PS50893">
    <property type="entry name" value="ABC_TRANSPORTER_2"/>
    <property type="match status" value="2"/>
</dbReference>
<evidence type="ECO:0000256" key="3">
    <source>
        <dbReference type="ARBA" id="ARBA00022448"/>
    </source>
</evidence>
<dbReference type="InterPro" id="IPR003439">
    <property type="entry name" value="ABC_transporter-like_ATP-bd"/>
</dbReference>
<dbReference type="Ensembl" id="ENSOGAT00000024908.1">
    <property type="protein sequence ID" value="ENSOGAP00000016766.1"/>
    <property type="gene ID" value="ENSOGAG00000025701.1"/>
</dbReference>
<dbReference type="EMBL" id="AAQR03078058">
    <property type="status" value="NOT_ANNOTATED_CDS"/>
    <property type="molecule type" value="Genomic_DNA"/>
</dbReference>
<comment type="subcellular location">
    <subcellularLocation>
        <location evidence="1">Endomembrane system</location>
        <topology evidence="1">Multi-pass membrane protein</topology>
    </subcellularLocation>
</comment>
<evidence type="ECO:0000256" key="6">
    <source>
        <dbReference type="ARBA" id="ARBA00022741"/>
    </source>
</evidence>
<dbReference type="GO" id="GO:0016887">
    <property type="term" value="F:ATP hydrolysis activity"/>
    <property type="evidence" value="ECO:0007669"/>
    <property type="project" value="InterPro"/>
</dbReference>
<dbReference type="PANTHER" id="PTHR19229">
    <property type="entry name" value="ATP-BINDING CASSETTE TRANSPORTER SUBFAMILY A ABCA"/>
    <property type="match status" value="1"/>
</dbReference>
<dbReference type="GO" id="GO:0140359">
    <property type="term" value="F:ABC-type transporter activity"/>
    <property type="evidence" value="ECO:0007669"/>
    <property type="project" value="InterPro"/>
</dbReference>
<dbReference type="eggNOG" id="KOG0059">
    <property type="taxonomic scope" value="Eukaryota"/>
</dbReference>
<reference evidence="16" key="3">
    <citation type="submission" date="2025-09" db="UniProtKB">
        <authorList>
            <consortium name="Ensembl"/>
        </authorList>
    </citation>
    <scope>IDENTIFICATION</scope>
</reference>
<feature type="transmembrane region" description="Helical" evidence="14">
    <location>
        <begin position="441"/>
        <end position="464"/>
    </location>
</feature>
<dbReference type="GO" id="GO:0006638">
    <property type="term" value="P:neutral lipid metabolic process"/>
    <property type="evidence" value="ECO:0007669"/>
    <property type="project" value="Ensembl"/>
</dbReference>
<keyword evidence="9 14" id="KW-1133">Transmembrane helix</keyword>
<feature type="transmembrane region" description="Helical" evidence="14">
    <location>
        <begin position="917"/>
        <end position="939"/>
    </location>
</feature>
<reference evidence="16" key="2">
    <citation type="submission" date="2025-08" db="UniProtKB">
        <authorList>
            <consortium name="Ensembl"/>
        </authorList>
    </citation>
    <scope>IDENTIFICATION</scope>
</reference>
<evidence type="ECO:0000256" key="5">
    <source>
        <dbReference type="ARBA" id="ARBA00022737"/>
    </source>
</evidence>
<feature type="transmembrane region" description="Helical" evidence="14">
    <location>
        <begin position="302"/>
        <end position="324"/>
    </location>
</feature>
<dbReference type="CDD" id="cd03263">
    <property type="entry name" value="ABC_subfamily_A"/>
    <property type="match status" value="2"/>
</dbReference>
<evidence type="ECO:0000256" key="12">
    <source>
        <dbReference type="ARBA" id="ARBA00023180"/>
    </source>
</evidence>
<evidence type="ECO:0000313" key="17">
    <source>
        <dbReference type="Proteomes" id="UP000005225"/>
    </source>
</evidence>
<accession>H0XKX6</accession>
<dbReference type="InterPro" id="IPR017871">
    <property type="entry name" value="ABC_transporter-like_CS"/>
</dbReference>
<dbReference type="EMBL" id="AAQR03078057">
    <property type="status" value="NOT_ANNOTATED_CDS"/>
    <property type="molecule type" value="Genomic_DNA"/>
</dbReference>
<evidence type="ECO:0000256" key="8">
    <source>
        <dbReference type="ARBA" id="ARBA00022967"/>
    </source>
</evidence>
<keyword evidence="10" id="KW-0445">Lipid transport</keyword>
<dbReference type="GeneTree" id="ENSGT00940000163933"/>
<feature type="transmembrane region" description="Helical" evidence="14">
    <location>
        <begin position="1135"/>
        <end position="1162"/>
    </location>
</feature>
<dbReference type="EMBL" id="AAQR03078056">
    <property type="status" value="NOT_ANNOTATED_CDS"/>
    <property type="molecule type" value="Genomic_DNA"/>
</dbReference>
<dbReference type="GO" id="GO:0005783">
    <property type="term" value="C:endoplasmic reticulum"/>
    <property type="evidence" value="ECO:0007669"/>
    <property type="project" value="Ensembl"/>
</dbReference>
<evidence type="ECO:0000256" key="10">
    <source>
        <dbReference type="ARBA" id="ARBA00023055"/>
    </source>
</evidence>
<keyword evidence="6" id="KW-0547">Nucleotide-binding</keyword>
<protein>
    <recommendedName>
        <fullName evidence="15">ABC transporter domain-containing protein</fullName>
    </recommendedName>
</protein>
<organism evidence="16 17">
    <name type="scientific">Otolemur garnettii</name>
    <name type="common">Small-eared galago</name>
    <name type="synonym">Garnett's greater bushbaby</name>
    <dbReference type="NCBI Taxonomy" id="30611"/>
    <lineage>
        <taxon>Eukaryota</taxon>
        <taxon>Metazoa</taxon>
        <taxon>Chordata</taxon>
        <taxon>Craniata</taxon>
        <taxon>Vertebrata</taxon>
        <taxon>Euteleostomi</taxon>
        <taxon>Mammalia</taxon>
        <taxon>Eutheria</taxon>
        <taxon>Euarchontoglires</taxon>
        <taxon>Primates</taxon>
        <taxon>Strepsirrhini</taxon>
        <taxon>Lorisiformes</taxon>
        <taxon>Galagidae</taxon>
        <taxon>Otolemur</taxon>
    </lineage>
</organism>
<dbReference type="GO" id="GO:0016020">
    <property type="term" value="C:membrane"/>
    <property type="evidence" value="ECO:0007669"/>
    <property type="project" value="InterPro"/>
</dbReference>
<keyword evidence="12" id="KW-0325">Glycoprotein</keyword>
<dbReference type="EMBL" id="AAQR03078054">
    <property type="status" value="NOT_ANNOTATED_CDS"/>
    <property type="molecule type" value="Genomic_DNA"/>
</dbReference>
<dbReference type="InterPro" id="IPR027417">
    <property type="entry name" value="P-loop_NTPase"/>
</dbReference>
<dbReference type="EMBL" id="AAQR03078055">
    <property type="status" value="NOT_ANNOTATED_CDS"/>
    <property type="molecule type" value="Genomic_DNA"/>
</dbReference>
<keyword evidence="5" id="KW-0677">Repeat</keyword>
<dbReference type="EMBL" id="AAQR03078051">
    <property type="status" value="NOT_ANNOTATED_CDS"/>
    <property type="molecule type" value="Genomic_DNA"/>
</dbReference>
<evidence type="ECO:0000256" key="13">
    <source>
        <dbReference type="ARBA" id="ARBA00050894"/>
    </source>
</evidence>
<dbReference type="PANTHER" id="PTHR19229:SF117">
    <property type="entry name" value="ATP-BINDING CASSETTE SUB-FAMILY A MEMBER 17"/>
    <property type="match status" value="1"/>
</dbReference>
<dbReference type="STRING" id="30611.ENSOGAP00000016766"/>
<dbReference type="Pfam" id="PF00005">
    <property type="entry name" value="ABC_tran"/>
    <property type="match status" value="2"/>
</dbReference>
<sequence>MAVLKKLKLLLWKNITLKKRKTLVTIIELLMPLLFSAIVLYLRFNSVPRKRPSTNYSAVDINLLPEFFHNFPLKNKFQLVYIPSKSETLKAVIEMAGQSFDVEFEVLGYSSVTLFENYIINDPKAFYILAGIVFNHTFSDNNEPLPLAVKYHLRFSSIQRNYLFRSLFFDDNLQGWCTSFLYPPNPRQGPREFAYADGGSPGYHQEGFLAIQHAVDKAIMWHHAHNVTTNMFKSLNVLVKRFPFGPYVEDRFFLVLQNEFSLLLMLSFICIELNIINSIGLEKEKRLKEYMCMMGLESWLHWVAWFIIFFICVFIAVSFMTIIFCMKVENVAVFTNSDPSLIFVFLMCFAIATIFFAFMVSTFFQRAHAGTALGGIIFFFTYLPYLYLSFSYTQRSFFQKIISCLFSNVAMAMGVRLISMFEAEVGTGIQWRNMGNVSGEFNFTQVLLMLLLDSFLYGLVAWYVESIFPGKYGTPKPWYFFALPSYWHGKPIPATRSLLNMRDPVKALKSEFIQKEPTDLIKGIEIQDLYKVFHRGRTKHIAVKGLTMNLYRGQITVLLGHNGAGKTSTCFMLIGLIPPTSGQAYVNGYEISQDMFHIRKSLGWCPQHDILFENFTVAEHLSFYAQLKGLSHQKCSEEVKKMLHILDLEDKWASRSRFLSGGMKRKLSIGIALIAGSKVLILDEPTSGMDAISRRAIWDLLQQQKSDRTILLTTHFMEEADLLGDRIAIMANGELQCCGSSLFLKQKYDLGWRVQTRPRPNCNKKNTQTKYHHKFKNKGLKRSTNNTPAFLDTLDSTHWFESLFMDLELRQTELGIASFGVSVTTMEDVFIRVCILADASTTIPNIKRPSLHHWYANQTKHWGINSVEIIRKDHSKGPGYSFDQEEILSSKNFNLKLFCQQFYAMFLKKVTHSWRNWMLILSIQILLPIVIVILSLMFFNFKTRSMRNVPLELTLKTYGQTVVPFFISQNSRLDPRLSESFASMLMAEGQIPLKVLGSMDEFLLKKAKEEPEGFNRLYIVAASFEDVGNHTVVTALFNNQVYHSPALALALVDNFLFKLLSGARASISVSNHPQPQSASEVSENILYQGPKGHYLVINLLFGIAFLSSSFSILIVRERCLSAKHIQLVSGVYVATYWLSALLWDLISFLISSLLLVMVFSYYNEEAFTRNGNMLAVILMLMLYGSAIIPCIYLVSFSFENAANACVKLVIMLTFLSICPFVLISITGEQELGYTTVAKSLDDTFLILPGYCLGMAFSNLYYNFELQQLCKTKNLNHIECNEKEGYVVQKNIYAWESLGIGKYLTALAILGPIYIILLFFIETNMFWKLKTRFAYFCTKKNLAVLRKVTLVPEDQDVKEEAKTIQTHLRKLYEKNPLVVKKISKIYVKKVPLLAVNEVSFTVQAQECFGLLGLNGAGKSSVFKMLTGEKPITSGDAFVRGISIKSNIGKVRQWIGYCPQFGGLLNFMTGREMLIMYARIRGIPERHISACVDQILEDLVMDIYADKLIKTYSGGNKRKLSTGIALIGEPAVIFLDEPSTGMDPVARRLLWNAVARARESGKAIVITSHSMEECEALCTRLAIMVQGQFKCLGSTQHLKSKFGSGYSLRAKVQSEGQQEALKEFKAFVNLTFPGSVLEDEHQGMVQYHLPGRDLSWAKVFGILEQAKNKYRLDDYSVSQVSLEDIFLSFACPVPIDQGE</sequence>
<keyword evidence="11 14" id="KW-0472">Membrane</keyword>
<feature type="transmembrane region" description="Helical" evidence="14">
    <location>
        <begin position="1244"/>
        <end position="1263"/>
    </location>
</feature>
<dbReference type="SMART" id="SM00382">
    <property type="entry name" value="AAA"/>
    <property type="match status" value="2"/>
</dbReference>
<dbReference type="FunFam" id="3.40.50.300:FF:000327">
    <property type="entry name" value="ATP-binding cassette sub-family A member 3"/>
    <property type="match status" value="1"/>
</dbReference>
<dbReference type="GO" id="GO:0005319">
    <property type="term" value="F:lipid transporter activity"/>
    <property type="evidence" value="ECO:0007669"/>
    <property type="project" value="UniProtKB-ARBA"/>
</dbReference>
<evidence type="ECO:0000256" key="14">
    <source>
        <dbReference type="SAM" id="Phobius"/>
    </source>
</evidence>
<feature type="transmembrane region" description="Helical" evidence="14">
    <location>
        <begin position="21"/>
        <end position="42"/>
    </location>
</feature>
<dbReference type="FunFam" id="3.40.50.300:FF:000465">
    <property type="entry name" value="ATP-binding cassette, sub-family A (ABC1), member 3"/>
    <property type="match status" value="1"/>
</dbReference>
<dbReference type="Proteomes" id="UP000005225">
    <property type="component" value="Unassembled WGS sequence"/>
</dbReference>
<feature type="transmembrane region" description="Helical" evidence="14">
    <location>
        <begin position="260"/>
        <end position="281"/>
    </location>
</feature>
<feature type="transmembrane region" description="Helical" evidence="14">
    <location>
        <begin position="1302"/>
        <end position="1320"/>
    </location>
</feature>
<feature type="transmembrane region" description="Helical" evidence="14">
    <location>
        <begin position="367"/>
        <end position="385"/>
    </location>
</feature>
<dbReference type="InterPro" id="IPR056264">
    <property type="entry name" value="R2_ABCA1-4-like"/>
</dbReference>
<evidence type="ECO:0000256" key="2">
    <source>
        <dbReference type="ARBA" id="ARBA00008869"/>
    </source>
</evidence>
<keyword evidence="3" id="KW-0813">Transport</keyword>
<evidence type="ECO:0000256" key="11">
    <source>
        <dbReference type="ARBA" id="ARBA00023136"/>
    </source>
</evidence>
<dbReference type="Gene3D" id="3.40.50.300">
    <property type="entry name" value="P-loop containing nucleotide triphosphate hydrolases"/>
    <property type="match status" value="2"/>
</dbReference>
<feature type="domain" description="ABC transporter" evidence="15">
    <location>
        <begin position="524"/>
        <end position="757"/>
    </location>
</feature>
<dbReference type="InterPro" id="IPR026082">
    <property type="entry name" value="ABCA"/>
</dbReference>
<keyword evidence="8" id="KW-1278">Translocase</keyword>